<reference evidence="1" key="1">
    <citation type="journal article" date="2014" name="Front. Microbiol.">
        <title>High frequency of phylogenetically diverse reductive dehalogenase-homologous genes in deep subseafloor sedimentary metagenomes.</title>
        <authorList>
            <person name="Kawai M."/>
            <person name="Futagami T."/>
            <person name="Toyoda A."/>
            <person name="Takaki Y."/>
            <person name="Nishi S."/>
            <person name="Hori S."/>
            <person name="Arai W."/>
            <person name="Tsubouchi T."/>
            <person name="Morono Y."/>
            <person name="Uchiyama I."/>
            <person name="Ito T."/>
            <person name="Fujiyama A."/>
            <person name="Inagaki F."/>
            <person name="Takami H."/>
        </authorList>
    </citation>
    <scope>NUCLEOTIDE SEQUENCE</scope>
    <source>
        <strain evidence="1">Expedition CK06-06</strain>
    </source>
</reference>
<proteinExistence type="predicted"/>
<accession>X0UNZ9</accession>
<name>X0UNZ9_9ZZZZ</name>
<protein>
    <submittedName>
        <fullName evidence="1">Uncharacterized protein</fullName>
    </submittedName>
</protein>
<feature type="non-terminal residue" evidence="1">
    <location>
        <position position="1"/>
    </location>
</feature>
<sequence>LVNPLIIDGRKNLLIGYHRLDNLLSQNIEKTKVVIKHLGAESGRAFTEGYSDWLFVGRLNGELAFNVCRWRDMINFFERLRNVDHNQKKIVDDFSVVVEAFYFGEKNE</sequence>
<comment type="caution">
    <text evidence="1">The sequence shown here is derived from an EMBL/GenBank/DDBJ whole genome shotgun (WGS) entry which is preliminary data.</text>
</comment>
<gene>
    <name evidence="1" type="ORF">S01H1_39772</name>
</gene>
<organism evidence="1">
    <name type="scientific">marine sediment metagenome</name>
    <dbReference type="NCBI Taxonomy" id="412755"/>
    <lineage>
        <taxon>unclassified sequences</taxon>
        <taxon>metagenomes</taxon>
        <taxon>ecological metagenomes</taxon>
    </lineage>
</organism>
<evidence type="ECO:0000313" key="1">
    <source>
        <dbReference type="EMBL" id="GAG00977.1"/>
    </source>
</evidence>
<dbReference type="AlphaFoldDB" id="X0UNZ9"/>
<dbReference type="EMBL" id="BARS01025135">
    <property type="protein sequence ID" value="GAG00977.1"/>
    <property type="molecule type" value="Genomic_DNA"/>
</dbReference>